<dbReference type="InterPro" id="IPR005744">
    <property type="entry name" value="Hy-lIII"/>
</dbReference>
<evidence type="ECO:0000313" key="8">
    <source>
        <dbReference type="Proteomes" id="UP000694865"/>
    </source>
</evidence>
<evidence type="ECO:0000256" key="7">
    <source>
        <dbReference type="SAM" id="Phobius"/>
    </source>
</evidence>
<keyword evidence="4 7" id="KW-0812">Transmembrane</keyword>
<dbReference type="PANTHER" id="PTHR20855:SF3">
    <property type="entry name" value="LD03007P"/>
    <property type="match status" value="1"/>
</dbReference>
<dbReference type="Pfam" id="PF03006">
    <property type="entry name" value="HlyIII"/>
    <property type="match status" value="1"/>
</dbReference>
<name>A0ABM0M8J9_SACKO</name>
<sequence length="251" mass="28893">MCYCHQQHRQEGPYCILWKIYDQIRTRFMNNRAVGNNPYKPTKLEHLANCVTHGLWIIPSVIGGLLMLQQAINFTQMYSVLVYSSALTLLFTVSTTFHTLAWTGKAKNLFFFFHVGDRAIIYLFIAASYTPWLHLKDMGFLGIHMRWLIWLFAGLGIIYNYTFYEKYKKLETVLYLLMGTCPALSLLTMTSSHEGLHEVATGGMIYIVGVIFFKSDGRIPFAHAIWHLFVVAGAFFHFYAIAAYLIGEDKE</sequence>
<dbReference type="Proteomes" id="UP000694865">
    <property type="component" value="Unplaced"/>
</dbReference>
<keyword evidence="6 7" id="KW-0472">Membrane</keyword>
<feature type="transmembrane region" description="Helical" evidence="7">
    <location>
        <begin position="109"/>
        <end position="129"/>
    </location>
</feature>
<evidence type="ECO:0000256" key="2">
    <source>
        <dbReference type="ARBA" id="ARBA00007018"/>
    </source>
</evidence>
<dbReference type="NCBIfam" id="TIGR01065">
    <property type="entry name" value="hlyIII"/>
    <property type="match status" value="1"/>
</dbReference>
<evidence type="ECO:0000256" key="3">
    <source>
        <dbReference type="ARBA" id="ARBA00022475"/>
    </source>
</evidence>
<organism evidence="8 9">
    <name type="scientific">Saccoglossus kowalevskii</name>
    <name type="common">Acorn worm</name>
    <dbReference type="NCBI Taxonomy" id="10224"/>
    <lineage>
        <taxon>Eukaryota</taxon>
        <taxon>Metazoa</taxon>
        <taxon>Hemichordata</taxon>
        <taxon>Enteropneusta</taxon>
        <taxon>Harrimaniidae</taxon>
        <taxon>Saccoglossus</taxon>
    </lineage>
</organism>
<protein>
    <submittedName>
        <fullName evidence="9">Monocyte to macrophage differentiation factor-like</fullName>
    </submittedName>
</protein>
<feature type="transmembrane region" description="Helical" evidence="7">
    <location>
        <begin position="225"/>
        <end position="246"/>
    </location>
</feature>
<keyword evidence="8" id="KW-1185">Reference proteome</keyword>
<comment type="similarity">
    <text evidence="2">Belongs to the ADIPOR family.</text>
</comment>
<dbReference type="PANTHER" id="PTHR20855">
    <property type="entry name" value="ADIPOR/PROGESTIN RECEPTOR-RELATED"/>
    <property type="match status" value="1"/>
</dbReference>
<evidence type="ECO:0000256" key="6">
    <source>
        <dbReference type="ARBA" id="ARBA00023136"/>
    </source>
</evidence>
<proteinExistence type="inferred from homology"/>
<dbReference type="InterPro" id="IPR004254">
    <property type="entry name" value="AdipoR/HlyIII-related"/>
</dbReference>
<dbReference type="RefSeq" id="XP_006816340.1">
    <property type="nucleotide sequence ID" value="XM_006816277.1"/>
</dbReference>
<keyword evidence="3" id="KW-1003">Cell membrane</keyword>
<evidence type="ECO:0000256" key="1">
    <source>
        <dbReference type="ARBA" id="ARBA00004651"/>
    </source>
</evidence>
<gene>
    <name evidence="9" type="primary">LOC102806589</name>
</gene>
<feature type="transmembrane region" description="Helical" evidence="7">
    <location>
        <begin position="47"/>
        <end position="68"/>
    </location>
</feature>
<evidence type="ECO:0000256" key="5">
    <source>
        <dbReference type="ARBA" id="ARBA00022989"/>
    </source>
</evidence>
<feature type="transmembrane region" description="Helical" evidence="7">
    <location>
        <begin position="173"/>
        <end position="189"/>
    </location>
</feature>
<comment type="subcellular location">
    <subcellularLocation>
        <location evidence="1">Cell membrane</location>
        <topology evidence="1">Multi-pass membrane protein</topology>
    </subcellularLocation>
</comment>
<dbReference type="GeneID" id="102806589"/>
<evidence type="ECO:0000256" key="4">
    <source>
        <dbReference type="ARBA" id="ARBA00022692"/>
    </source>
</evidence>
<keyword evidence="5 7" id="KW-1133">Transmembrane helix</keyword>
<feature type="transmembrane region" description="Helical" evidence="7">
    <location>
        <begin position="195"/>
        <end position="213"/>
    </location>
</feature>
<evidence type="ECO:0000313" key="9">
    <source>
        <dbReference type="RefSeq" id="XP_006816340.1"/>
    </source>
</evidence>
<reference evidence="9" key="1">
    <citation type="submission" date="2025-08" db="UniProtKB">
        <authorList>
            <consortium name="RefSeq"/>
        </authorList>
    </citation>
    <scope>IDENTIFICATION</scope>
    <source>
        <tissue evidence="9">Testes</tissue>
    </source>
</reference>
<feature type="transmembrane region" description="Helical" evidence="7">
    <location>
        <begin position="80"/>
        <end position="102"/>
    </location>
</feature>
<accession>A0ABM0M8J9</accession>
<feature type="transmembrane region" description="Helical" evidence="7">
    <location>
        <begin position="141"/>
        <end position="161"/>
    </location>
</feature>